<reference evidence="2" key="1">
    <citation type="submission" date="2016-11" db="UniProtKB">
        <authorList>
            <consortium name="WormBaseParasite"/>
        </authorList>
    </citation>
    <scope>IDENTIFICATION</scope>
</reference>
<dbReference type="AlphaFoldDB" id="A0A1I7YZ70"/>
<sequence>MTKFWFIIPSLTCLTFEFERKKGVLSSALTPRRRLLVRKIVSALFSPLFKGHFANTCFARAKISTLCRRPEFRSLPACYMSRRNPKSNLLNLNWMSIAGYYTC</sequence>
<dbReference type="Proteomes" id="UP000095287">
    <property type="component" value="Unplaced"/>
</dbReference>
<keyword evidence="1" id="KW-1185">Reference proteome</keyword>
<protein>
    <submittedName>
        <fullName evidence="2">Secreted protein</fullName>
    </submittedName>
</protein>
<evidence type="ECO:0000313" key="1">
    <source>
        <dbReference type="Proteomes" id="UP000095287"/>
    </source>
</evidence>
<accession>A0A1I7YZ70</accession>
<dbReference type="WBParaSite" id="L893_g21171.t1">
    <property type="protein sequence ID" value="L893_g21171.t1"/>
    <property type="gene ID" value="L893_g21171"/>
</dbReference>
<evidence type="ECO:0000313" key="2">
    <source>
        <dbReference type="WBParaSite" id="L893_g21171.t1"/>
    </source>
</evidence>
<name>A0A1I7YZ70_9BILA</name>
<organism evidence="1 2">
    <name type="scientific">Steinernema glaseri</name>
    <dbReference type="NCBI Taxonomy" id="37863"/>
    <lineage>
        <taxon>Eukaryota</taxon>
        <taxon>Metazoa</taxon>
        <taxon>Ecdysozoa</taxon>
        <taxon>Nematoda</taxon>
        <taxon>Chromadorea</taxon>
        <taxon>Rhabditida</taxon>
        <taxon>Tylenchina</taxon>
        <taxon>Panagrolaimomorpha</taxon>
        <taxon>Strongyloidoidea</taxon>
        <taxon>Steinernematidae</taxon>
        <taxon>Steinernema</taxon>
    </lineage>
</organism>
<proteinExistence type="predicted"/>